<proteinExistence type="predicted"/>
<dbReference type="Proteomes" id="UP000320176">
    <property type="component" value="Unassembled WGS sequence"/>
</dbReference>
<name>A0A5C6AFA8_9BACT</name>
<accession>A0A5C6AFA8</accession>
<dbReference type="RefSeq" id="WP_146522185.1">
    <property type="nucleotide sequence ID" value="NZ_CP151726.1"/>
</dbReference>
<keyword evidence="3" id="KW-1185">Reference proteome</keyword>
<evidence type="ECO:0000256" key="1">
    <source>
        <dbReference type="SAM" id="Phobius"/>
    </source>
</evidence>
<reference evidence="2 3" key="1">
    <citation type="submission" date="2019-02" db="EMBL/GenBank/DDBJ databases">
        <title>Deep-cultivation of Planctomycetes and their phenomic and genomic characterization uncovers novel biology.</title>
        <authorList>
            <person name="Wiegand S."/>
            <person name="Jogler M."/>
            <person name="Boedeker C."/>
            <person name="Pinto D."/>
            <person name="Vollmers J."/>
            <person name="Rivas-Marin E."/>
            <person name="Kohn T."/>
            <person name="Peeters S.H."/>
            <person name="Heuer A."/>
            <person name="Rast P."/>
            <person name="Oberbeckmann S."/>
            <person name="Bunk B."/>
            <person name="Jeske O."/>
            <person name="Meyerdierks A."/>
            <person name="Storesund J.E."/>
            <person name="Kallscheuer N."/>
            <person name="Luecker S."/>
            <person name="Lage O.M."/>
            <person name="Pohl T."/>
            <person name="Merkel B.J."/>
            <person name="Hornburger P."/>
            <person name="Mueller R.-W."/>
            <person name="Bruemmer F."/>
            <person name="Labrenz M."/>
            <person name="Spormann A.M."/>
            <person name="Op Den Camp H."/>
            <person name="Overmann J."/>
            <person name="Amann R."/>
            <person name="Jetten M.S.M."/>
            <person name="Mascher T."/>
            <person name="Medema M.H."/>
            <person name="Devos D.P."/>
            <person name="Kaster A.-K."/>
            <person name="Ovreas L."/>
            <person name="Rohde M."/>
            <person name="Galperin M.Y."/>
            <person name="Jogler C."/>
        </authorList>
    </citation>
    <scope>NUCLEOTIDE SEQUENCE [LARGE SCALE GENOMIC DNA]</scope>
    <source>
        <strain evidence="2 3">Pla52n</strain>
    </source>
</reference>
<keyword evidence="1" id="KW-0472">Membrane</keyword>
<evidence type="ECO:0000313" key="2">
    <source>
        <dbReference type="EMBL" id="TWT98654.1"/>
    </source>
</evidence>
<dbReference type="EMBL" id="SJPN01000006">
    <property type="protein sequence ID" value="TWT98654.1"/>
    <property type="molecule type" value="Genomic_DNA"/>
</dbReference>
<dbReference type="AlphaFoldDB" id="A0A5C6AFA8"/>
<keyword evidence="1" id="KW-0812">Transmembrane</keyword>
<gene>
    <name evidence="2" type="ORF">Pla52n_51710</name>
</gene>
<sequence length="352" mass="38281">MDADFHESQNPFSIFAQQQRQPRQAFLSAAKLLILCVIAFIVLVTATGTWQRWTVQRMADRLPQLSADEKCAALTQLARHDVLAIATLTQSLTDESAMVSAHANELISQAQRQWLTLPAKERLLRQTTLATALSELRPSSSSETQVVAVARDLIRDSSGAADEESRRVYELALTAIANTSRGDDPAIDTTSERGQLAFDGQTSLPAMSDTPLPLGNTNVQWTDWPPSAPTVVKASVQTLREVDVSTVVLGQPRVAVTEDTVDARDIEPATARQTPVITPTVHLAADPIDSLANDSLATCLAGLQSPSRLVRLRAIESLSQSTDPQARQILVEHLPVETDQTAAFRIRKALQP</sequence>
<protein>
    <recommendedName>
        <fullName evidence="4">HEAT repeat protein</fullName>
    </recommendedName>
</protein>
<comment type="caution">
    <text evidence="2">The sequence shown here is derived from an EMBL/GenBank/DDBJ whole genome shotgun (WGS) entry which is preliminary data.</text>
</comment>
<evidence type="ECO:0008006" key="4">
    <source>
        <dbReference type="Google" id="ProtNLM"/>
    </source>
</evidence>
<evidence type="ECO:0000313" key="3">
    <source>
        <dbReference type="Proteomes" id="UP000320176"/>
    </source>
</evidence>
<dbReference type="OrthoDB" id="281574at2"/>
<feature type="transmembrane region" description="Helical" evidence="1">
    <location>
        <begin position="29"/>
        <end position="50"/>
    </location>
</feature>
<keyword evidence="1" id="KW-1133">Transmembrane helix</keyword>
<organism evidence="2 3">
    <name type="scientific">Stieleria varia</name>
    <dbReference type="NCBI Taxonomy" id="2528005"/>
    <lineage>
        <taxon>Bacteria</taxon>
        <taxon>Pseudomonadati</taxon>
        <taxon>Planctomycetota</taxon>
        <taxon>Planctomycetia</taxon>
        <taxon>Pirellulales</taxon>
        <taxon>Pirellulaceae</taxon>
        <taxon>Stieleria</taxon>
    </lineage>
</organism>